<dbReference type="Pfam" id="PF25773">
    <property type="entry name" value="TPR_ANAPC2"/>
    <property type="match status" value="1"/>
</dbReference>
<evidence type="ECO:0000256" key="5">
    <source>
        <dbReference type="ARBA" id="ARBA00023306"/>
    </source>
</evidence>
<evidence type="ECO:0000313" key="9">
    <source>
        <dbReference type="Proteomes" id="UP000011777"/>
    </source>
</evidence>
<dbReference type="EMBL" id="AOGT01002464">
    <property type="protein sequence ID" value="EMG45439.1"/>
    <property type="molecule type" value="Genomic_DNA"/>
</dbReference>
<dbReference type="Gene3D" id="3.30.230.130">
    <property type="entry name" value="Cullin, Chain C, Domain 2"/>
    <property type="match status" value="1"/>
</dbReference>
<keyword evidence="3" id="KW-0498">Mitosis</keyword>
<dbReference type="InterPro" id="IPR036317">
    <property type="entry name" value="Cullin_homology_sf"/>
</dbReference>
<dbReference type="InterPro" id="IPR036388">
    <property type="entry name" value="WH-like_DNA-bd_sf"/>
</dbReference>
<name>M3JT33_CANMX</name>
<evidence type="ECO:0000256" key="6">
    <source>
        <dbReference type="PROSITE-ProRule" id="PRU00330"/>
    </source>
</evidence>
<dbReference type="InterPro" id="IPR059120">
    <property type="entry name" value="Cullin-like_AB"/>
</dbReference>
<dbReference type="PROSITE" id="PS50069">
    <property type="entry name" value="CULLIN_2"/>
    <property type="match status" value="1"/>
</dbReference>
<organism evidence="8 9">
    <name type="scientific">Candida maltosa (strain Xu316)</name>
    <name type="common">Yeast</name>
    <dbReference type="NCBI Taxonomy" id="1245528"/>
    <lineage>
        <taxon>Eukaryota</taxon>
        <taxon>Fungi</taxon>
        <taxon>Dikarya</taxon>
        <taxon>Ascomycota</taxon>
        <taxon>Saccharomycotina</taxon>
        <taxon>Pichiomycetes</taxon>
        <taxon>Debaryomycetaceae</taxon>
        <taxon>Candida/Lodderomyces clade</taxon>
        <taxon>Candida</taxon>
    </lineage>
</organism>
<evidence type="ECO:0000313" key="8">
    <source>
        <dbReference type="EMBL" id="EMG45439.1"/>
    </source>
</evidence>
<evidence type="ECO:0000256" key="1">
    <source>
        <dbReference type="ARBA" id="ARBA00016068"/>
    </source>
</evidence>
<keyword evidence="4" id="KW-0833">Ubl conjugation pathway</keyword>
<dbReference type="eggNOG" id="KOG2165">
    <property type="taxonomic scope" value="Eukaryota"/>
</dbReference>
<dbReference type="SUPFAM" id="SSF46785">
    <property type="entry name" value="Winged helix' DNA-binding domain"/>
    <property type="match status" value="1"/>
</dbReference>
<gene>
    <name evidence="8" type="ORF">G210_4376</name>
</gene>
<comment type="caution">
    <text evidence="8">The sequence shown here is derived from an EMBL/GenBank/DDBJ whole genome shotgun (WGS) entry which is preliminary data.</text>
</comment>
<evidence type="ECO:0000256" key="3">
    <source>
        <dbReference type="ARBA" id="ARBA00022776"/>
    </source>
</evidence>
<dbReference type="PANTHER" id="PTHR45957">
    <property type="entry name" value="ANAPHASE-PROMOTING COMPLEX SUBUNIT 2"/>
    <property type="match status" value="1"/>
</dbReference>
<evidence type="ECO:0000256" key="4">
    <source>
        <dbReference type="ARBA" id="ARBA00022786"/>
    </source>
</evidence>
<dbReference type="GO" id="GO:0070979">
    <property type="term" value="P:protein K11-linked ubiquitination"/>
    <property type="evidence" value="ECO:0007669"/>
    <property type="project" value="TreeGrafter"/>
</dbReference>
<dbReference type="GO" id="GO:0005680">
    <property type="term" value="C:anaphase-promoting complex"/>
    <property type="evidence" value="ECO:0007669"/>
    <property type="project" value="TreeGrafter"/>
</dbReference>
<dbReference type="InterPro" id="IPR044554">
    <property type="entry name" value="ANAPC2"/>
</dbReference>
<keyword evidence="5" id="KW-0131">Cell cycle</keyword>
<dbReference type="STRING" id="1245528.M3JT33"/>
<proteinExistence type="inferred from homology"/>
<dbReference type="Gene3D" id="1.10.10.10">
    <property type="entry name" value="Winged helix-like DNA-binding domain superfamily/Winged helix DNA-binding domain"/>
    <property type="match status" value="1"/>
</dbReference>
<reference evidence="8 9" key="1">
    <citation type="submission" date="2013-02" db="EMBL/GenBank/DDBJ databases">
        <title>Genome sequence of Candida maltosa Xu316, a potential industrial strain for xylitol and ethanol production.</title>
        <authorList>
            <person name="Yu J."/>
            <person name="Wang Q."/>
            <person name="Geng X."/>
            <person name="Bao W."/>
            <person name="He P."/>
            <person name="Cai J."/>
        </authorList>
    </citation>
    <scope>NUCLEOTIDE SEQUENCE [LARGE SCALE GENOMIC DNA]</scope>
    <source>
        <strain evidence="9">Xu316</strain>
    </source>
</reference>
<dbReference type="GO" id="GO:0006511">
    <property type="term" value="P:ubiquitin-dependent protein catabolic process"/>
    <property type="evidence" value="ECO:0007669"/>
    <property type="project" value="InterPro"/>
</dbReference>
<sequence>IDISKELVSSIISFPNLSDLSHAASDFDNDIQILLDWLHPHVPPPFVKRSEAGNVPLLLKFNEPLQRVKSAIRSCLKDEKNQLQFINLYINSINLKLHEYFTPLSNLTFVDYIDVIKILLHYYNSQFEYLHVLDSVYKVFLRKLSFIISSNLLERTTFKSTMDAFFEESLFVKATLSNPASSNALNLIDIISTLVSINMANLLNEIVIKLSIAKIKSHTLSLATGVWSKPLLGPLNNFIQDEIYPNFYIVISYTTLSNLTDTMNNIYLYELVKIAHDELISLRIKEIYSMILSYPKSQISLNELHYCLSKNKFTHQEFSISSNFLTYASDLSVNSQAMQRTNLVNSFIEYCNKNLLHAGANTIDVITTYTKTIKSFLIIDPKGVLLDKVVRPIRHYLKTREDIIIKLVHGLLDNSPENDLIELAQELRSPERNILKNTAKDIMEDSLDLNWVPDPIDALPDFKKGKVSDTIESLISIFDSKEIFIDEFTRLFGEQLVKLENYEVDEIESSLDLLKARFGKQNFTTLDIMIRDIKESKLLNELLSKGDNFNTSILSHLYWPTVLDGINPDQDNFKVPPEIESKFQKFKENFAHEKHGRTLKFVPSLGTVKLELAFKNSVKVFEVTPDKAAIISLFNDEENEVSVSHIVQTLGMSEYMVAKGLSYWVKEGVLMELTKTLYIVNDDEEEFEYQTNFTPSDNNATPQSSAKFSEISVIEPYLRTMLQNISSLNFQRIKTLLNLMVPKDKLDLTKITDTLLEEYLDSLVEESKLEIRHGNYSLHT</sequence>
<dbReference type="Proteomes" id="UP000011777">
    <property type="component" value="Unassembled WGS sequence"/>
</dbReference>
<dbReference type="InterPro" id="IPR057975">
    <property type="entry name" value="TPR_ANAPC2"/>
</dbReference>
<dbReference type="AlphaFoldDB" id="M3JT33"/>
<dbReference type="GO" id="GO:0051301">
    <property type="term" value="P:cell division"/>
    <property type="evidence" value="ECO:0007669"/>
    <property type="project" value="UniProtKB-KW"/>
</dbReference>
<dbReference type="InterPro" id="IPR014786">
    <property type="entry name" value="ANAPC2_C"/>
</dbReference>
<dbReference type="PANTHER" id="PTHR45957:SF1">
    <property type="entry name" value="ANAPHASE-PROMOTING COMPLEX SUBUNIT 2"/>
    <property type="match status" value="1"/>
</dbReference>
<protein>
    <recommendedName>
        <fullName evidence="1">Anaphase-promoting complex subunit 2</fullName>
    </recommendedName>
</protein>
<dbReference type="GO" id="GO:0007091">
    <property type="term" value="P:metaphase/anaphase transition of mitotic cell cycle"/>
    <property type="evidence" value="ECO:0007669"/>
    <property type="project" value="TreeGrafter"/>
</dbReference>
<keyword evidence="9" id="KW-1185">Reference proteome</keyword>
<dbReference type="OrthoDB" id="5581181at2759"/>
<dbReference type="InterPro" id="IPR016158">
    <property type="entry name" value="Cullin_homology"/>
</dbReference>
<dbReference type="GO" id="GO:0031625">
    <property type="term" value="F:ubiquitin protein ligase binding"/>
    <property type="evidence" value="ECO:0007669"/>
    <property type="project" value="InterPro"/>
</dbReference>
<dbReference type="SMART" id="SM01013">
    <property type="entry name" value="APC2"/>
    <property type="match status" value="1"/>
</dbReference>
<keyword evidence="2" id="KW-0132">Cell division</keyword>
<dbReference type="InterPro" id="IPR036390">
    <property type="entry name" value="WH_DNA-bd_sf"/>
</dbReference>
<dbReference type="SUPFAM" id="SSF75632">
    <property type="entry name" value="Cullin homology domain"/>
    <property type="match status" value="1"/>
</dbReference>
<evidence type="ECO:0000256" key="2">
    <source>
        <dbReference type="ARBA" id="ARBA00022618"/>
    </source>
</evidence>
<feature type="non-terminal residue" evidence="8">
    <location>
        <position position="1"/>
    </location>
</feature>
<dbReference type="SMART" id="SM00182">
    <property type="entry name" value="CULLIN"/>
    <property type="match status" value="1"/>
</dbReference>
<dbReference type="OMA" id="ERYYEFP"/>
<dbReference type="HOGENOM" id="CLU_007149_4_0_1"/>
<feature type="domain" description="Cullin family profile" evidence="7">
    <location>
        <begin position="430"/>
        <end position="665"/>
    </location>
</feature>
<dbReference type="Pfam" id="PF08672">
    <property type="entry name" value="ANAPC2"/>
    <property type="match status" value="1"/>
</dbReference>
<accession>M3JT33</accession>
<evidence type="ECO:0000259" key="7">
    <source>
        <dbReference type="PROSITE" id="PS50069"/>
    </source>
</evidence>
<dbReference type="Pfam" id="PF26557">
    <property type="entry name" value="Cullin_AB"/>
    <property type="match status" value="1"/>
</dbReference>
<comment type="similarity">
    <text evidence="6">Belongs to the cullin family.</text>
</comment>